<dbReference type="AlphaFoldDB" id="A0A8S4DQK4"/>
<proteinExistence type="predicted"/>
<keyword evidence="2" id="KW-1185">Reference proteome</keyword>
<sequence>MVLAPSSASDLNYLKKRRTNHRGLVYELSSAMSEEVKICCMMRGSSATSMHTCAWPTGRRRSI</sequence>
<reference evidence="1" key="1">
    <citation type="submission" date="2020-11" db="EMBL/GenBank/DDBJ databases">
        <authorList>
            <person name="Whiteford S."/>
        </authorList>
    </citation>
    <scope>NUCLEOTIDE SEQUENCE</scope>
</reference>
<accession>A0A8S4DQK4</accession>
<dbReference type="EMBL" id="CAJHNJ030000007">
    <property type="protein sequence ID" value="CAG9103044.1"/>
    <property type="molecule type" value="Genomic_DNA"/>
</dbReference>
<comment type="caution">
    <text evidence="1">The sequence shown here is derived from an EMBL/GenBank/DDBJ whole genome shotgun (WGS) entry which is preliminary data.</text>
</comment>
<feature type="non-terminal residue" evidence="1">
    <location>
        <position position="1"/>
    </location>
</feature>
<gene>
    <name evidence="1" type="ORF">PLXY2_LOCUS2949</name>
</gene>
<protein>
    <submittedName>
        <fullName evidence="1">(diamondback moth) hypothetical protein</fullName>
    </submittedName>
</protein>
<organism evidence="1 2">
    <name type="scientific">Plutella xylostella</name>
    <name type="common">Diamondback moth</name>
    <name type="synonym">Plutella maculipennis</name>
    <dbReference type="NCBI Taxonomy" id="51655"/>
    <lineage>
        <taxon>Eukaryota</taxon>
        <taxon>Metazoa</taxon>
        <taxon>Ecdysozoa</taxon>
        <taxon>Arthropoda</taxon>
        <taxon>Hexapoda</taxon>
        <taxon>Insecta</taxon>
        <taxon>Pterygota</taxon>
        <taxon>Neoptera</taxon>
        <taxon>Endopterygota</taxon>
        <taxon>Lepidoptera</taxon>
        <taxon>Glossata</taxon>
        <taxon>Ditrysia</taxon>
        <taxon>Yponomeutoidea</taxon>
        <taxon>Plutellidae</taxon>
        <taxon>Plutella</taxon>
    </lineage>
</organism>
<dbReference type="Proteomes" id="UP000653454">
    <property type="component" value="Unassembled WGS sequence"/>
</dbReference>
<evidence type="ECO:0000313" key="1">
    <source>
        <dbReference type="EMBL" id="CAG9103044.1"/>
    </source>
</evidence>
<name>A0A8S4DQK4_PLUXY</name>
<evidence type="ECO:0000313" key="2">
    <source>
        <dbReference type="Proteomes" id="UP000653454"/>
    </source>
</evidence>